<organism evidence="9 10">
    <name type="scientific">Dehalogenimonas formicexedens</name>
    <dbReference type="NCBI Taxonomy" id="1839801"/>
    <lineage>
        <taxon>Bacteria</taxon>
        <taxon>Bacillati</taxon>
        <taxon>Chloroflexota</taxon>
        <taxon>Dehalococcoidia</taxon>
        <taxon>Dehalococcoidales</taxon>
        <taxon>Dehalococcoidaceae</taxon>
        <taxon>Dehalogenimonas</taxon>
    </lineage>
</organism>
<dbReference type="GO" id="GO:0015095">
    <property type="term" value="F:magnesium ion transmembrane transporter activity"/>
    <property type="evidence" value="ECO:0007669"/>
    <property type="project" value="UniProtKB-UniRule"/>
</dbReference>
<protein>
    <recommendedName>
        <fullName evidence="8">Magnesium transport protein CorA</fullName>
    </recommendedName>
</protein>
<dbReference type="InterPro" id="IPR045861">
    <property type="entry name" value="CorA_cytoplasmic_dom"/>
</dbReference>
<dbReference type="RefSeq" id="WP_076003731.1">
    <property type="nucleotide sequence ID" value="NZ_CP018258.1"/>
</dbReference>
<keyword evidence="8" id="KW-0406">Ion transport</keyword>
<name>A0A1P8F687_9CHLR</name>
<dbReference type="NCBIfam" id="TIGR00383">
    <property type="entry name" value="corA"/>
    <property type="match status" value="1"/>
</dbReference>
<dbReference type="AlphaFoldDB" id="A0A1P8F687"/>
<dbReference type="OrthoDB" id="9803416at2"/>
<dbReference type="SUPFAM" id="SSF143865">
    <property type="entry name" value="CorA soluble domain-like"/>
    <property type="match status" value="1"/>
</dbReference>
<comment type="function">
    <text evidence="8">Mediates influx of magnesium ions.</text>
</comment>
<keyword evidence="5 8" id="KW-0812">Transmembrane</keyword>
<dbReference type="KEGG" id="dfo:Dform_00636"/>
<keyword evidence="4 8" id="KW-1003">Cell membrane</keyword>
<dbReference type="CDD" id="cd12828">
    <property type="entry name" value="TmCorA-like_1"/>
    <property type="match status" value="1"/>
</dbReference>
<evidence type="ECO:0000256" key="6">
    <source>
        <dbReference type="ARBA" id="ARBA00022989"/>
    </source>
</evidence>
<keyword evidence="10" id="KW-1185">Reference proteome</keyword>
<dbReference type="FunFam" id="1.20.58.340:FF:000012">
    <property type="entry name" value="Magnesium transport protein CorA"/>
    <property type="match status" value="1"/>
</dbReference>
<sequence>MARRVKRSEKTGLPPGTLIHIGERRSEKTRLRLFDYNESQLLEKDLGGVEEAFPFRDTASVTWINVDGLQETATIEQLGKHFGLHPLVLEDIVNTEQRPKVEDFETYIYVVLKMLYRDPQGEIEAEQVSLILGNNFVLSFQEGGGDAFESIRERLRKNKGMLRKLGADYLLYGLIDAIVDNYFGVLESFGEVTDSLEEDVLVSPTTETLSTIKTLKSELLFLRRSIWPMREVVSGLRNSESTLVKANTRVYFQDIYDHVIQVMDGVDNSREILSDLLDIYLSSVSNRLNEVIKVLTIIATIFIPLTFIAGVYGMNFDFMPELHWHWGYFIVLGIMATAAINLLLFFRRKKWI</sequence>
<evidence type="ECO:0000256" key="8">
    <source>
        <dbReference type="RuleBase" id="RU362010"/>
    </source>
</evidence>
<evidence type="ECO:0000256" key="7">
    <source>
        <dbReference type="ARBA" id="ARBA00023136"/>
    </source>
</evidence>
<dbReference type="GO" id="GO:0050897">
    <property type="term" value="F:cobalt ion binding"/>
    <property type="evidence" value="ECO:0007669"/>
    <property type="project" value="TreeGrafter"/>
</dbReference>
<reference evidence="10" key="1">
    <citation type="submission" date="2016-11" db="EMBL/GenBank/DDBJ databases">
        <title>Dehalogenimonas formicexedens sp. nov., a chlorinated alkane respiring bacterium isolated from contaminated groundwater.</title>
        <authorList>
            <person name="Key T.A."/>
            <person name="Bowman K.S."/>
            <person name="Lee I."/>
            <person name="Chun J."/>
            <person name="Albuquerque L."/>
            <person name="da Costa M.S."/>
            <person name="Rainey F.A."/>
            <person name="Moe W.M."/>
        </authorList>
    </citation>
    <scope>NUCLEOTIDE SEQUENCE [LARGE SCALE GENOMIC DNA]</scope>
    <source>
        <strain evidence="10">NSZ-14</strain>
    </source>
</reference>
<dbReference type="InterPro" id="IPR045863">
    <property type="entry name" value="CorA_TM1_TM2"/>
</dbReference>
<comment type="similarity">
    <text evidence="2 8">Belongs to the CorA metal ion transporter (MIT) (TC 1.A.35) family.</text>
</comment>
<dbReference type="SUPFAM" id="SSF144083">
    <property type="entry name" value="Magnesium transport protein CorA, transmembrane region"/>
    <property type="match status" value="1"/>
</dbReference>
<dbReference type="Pfam" id="PF01544">
    <property type="entry name" value="CorA"/>
    <property type="match status" value="1"/>
</dbReference>
<comment type="subcellular location">
    <subcellularLocation>
        <location evidence="1">Cell membrane</location>
        <topology evidence="1">Multi-pass membrane protein</topology>
    </subcellularLocation>
    <subcellularLocation>
        <location evidence="8">Membrane</location>
        <topology evidence="8">Multi-pass membrane protein</topology>
    </subcellularLocation>
</comment>
<dbReference type="Gene3D" id="3.30.460.20">
    <property type="entry name" value="CorA soluble domain-like"/>
    <property type="match status" value="1"/>
</dbReference>
<evidence type="ECO:0000313" key="9">
    <source>
        <dbReference type="EMBL" id="APV43991.1"/>
    </source>
</evidence>
<dbReference type="STRING" id="1839801.Dform_00636"/>
<dbReference type="GO" id="GO:0005886">
    <property type="term" value="C:plasma membrane"/>
    <property type="evidence" value="ECO:0007669"/>
    <property type="project" value="UniProtKB-SubCell"/>
</dbReference>
<dbReference type="PANTHER" id="PTHR46494:SF1">
    <property type="entry name" value="CORA FAMILY METAL ION TRANSPORTER (EUROFUNG)"/>
    <property type="match status" value="1"/>
</dbReference>
<dbReference type="Gene3D" id="1.20.58.340">
    <property type="entry name" value="Magnesium transport protein CorA, transmembrane region"/>
    <property type="match status" value="2"/>
</dbReference>
<evidence type="ECO:0000256" key="2">
    <source>
        <dbReference type="ARBA" id="ARBA00009765"/>
    </source>
</evidence>
<evidence type="ECO:0000256" key="4">
    <source>
        <dbReference type="ARBA" id="ARBA00022475"/>
    </source>
</evidence>
<keyword evidence="3 8" id="KW-0813">Transport</keyword>
<dbReference type="PANTHER" id="PTHR46494">
    <property type="entry name" value="CORA FAMILY METAL ION TRANSPORTER (EUROFUNG)"/>
    <property type="match status" value="1"/>
</dbReference>
<keyword evidence="7 8" id="KW-0472">Membrane</keyword>
<evidence type="ECO:0000256" key="1">
    <source>
        <dbReference type="ARBA" id="ARBA00004651"/>
    </source>
</evidence>
<evidence type="ECO:0000313" key="10">
    <source>
        <dbReference type="Proteomes" id="UP000185934"/>
    </source>
</evidence>
<dbReference type="InterPro" id="IPR004488">
    <property type="entry name" value="Mg/Co-transport_prot_CorA"/>
</dbReference>
<keyword evidence="6 8" id="KW-1133">Transmembrane helix</keyword>
<accession>A0A1P8F687</accession>
<gene>
    <name evidence="8" type="primary">corA</name>
    <name evidence="9" type="ORF">Dform_00636</name>
</gene>
<feature type="transmembrane region" description="Helical" evidence="8">
    <location>
        <begin position="291"/>
        <end position="314"/>
    </location>
</feature>
<dbReference type="GO" id="GO:0015087">
    <property type="term" value="F:cobalt ion transmembrane transporter activity"/>
    <property type="evidence" value="ECO:0007669"/>
    <property type="project" value="UniProtKB-UniRule"/>
</dbReference>
<dbReference type="Proteomes" id="UP000185934">
    <property type="component" value="Chromosome"/>
</dbReference>
<dbReference type="InterPro" id="IPR002523">
    <property type="entry name" value="MgTranspt_CorA/ZnTranspt_ZntB"/>
</dbReference>
<proteinExistence type="inferred from homology"/>
<dbReference type="EMBL" id="CP018258">
    <property type="protein sequence ID" value="APV43991.1"/>
    <property type="molecule type" value="Genomic_DNA"/>
</dbReference>
<evidence type="ECO:0000256" key="3">
    <source>
        <dbReference type="ARBA" id="ARBA00022448"/>
    </source>
</evidence>
<feature type="transmembrane region" description="Helical" evidence="8">
    <location>
        <begin position="326"/>
        <end position="346"/>
    </location>
</feature>
<keyword evidence="8" id="KW-0460">Magnesium</keyword>
<evidence type="ECO:0000256" key="5">
    <source>
        <dbReference type="ARBA" id="ARBA00022692"/>
    </source>
</evidence>
<dbReference type="GO" id="GO:0000287">
    <property type="term" value="F:magnesium ion binding"/>
    <property type="evidence" value="ECO:0007669"/>
    <property type="project" value="TreeGrafter"/>
</dbReference>